<feature type="zinc finger region" description="CR-type" evidence="9">
    <location>
        <begin position="136"/>
        <end position="218"/>
    </location>
</feature>
<dbReference type="SUPFAM" id="SSF57938">
    <property type="entry name" value="DnaJ/Hsp40 cysteine-rich domain"/>
    <property type="match status" value="1"/>
</dbReference>
<evidence type="ECO:0000256" key="8">
    <source>
        <dbReference type="HAMAP-Rule" id="MF_01152"/>
    </source>
</evidence>
<evidence type="ECO:0000256" key="5">
    <source>
        <dbReference type="ARBA" id="ARBA00023186"/>
    </source>
</evidence>
<gene>
    <name evidence="8" type="primary">dnaJ</name>
    <name evidence="12" type="ORF">A2822_04640</name>
</gene>
<dbReference type="PROSITE" id="PS00636">
    <property type="entry name" value="DNAJ_1"/>
    <property type="match status" value="1"/>
</dbReference>
<feature type="binding site" evidence="8">
    <location>
        <position position="169"/>
    </location>
    <ligand>
        <name>Zn(2+)</name>
        <dbReference type="ChEBI" id="CHEBI:29105"/>
        <label>2</label>
    </ligand>
</feature>
<dbReference type="GO" id="GO:0031072">
    <property type="term" value="F:heat shock protein binding"/>
    <property type="evidence" value="ECO:0007669"/>
    <property type="project" value="InterPro"/>
</dbReference>
<protein>
    <recommendedName>
        <fullName evidence="7 8">Chaperone protein DnaJ</fullName>
    </recommendedName>
</protein>
<dbReference type="HAMAP" id="MF_01152">
    <property type="entry name" value="DnaJ"/>
    <property type="match status" value="1"/>
</dbReference>
<dbReference type="GO" id="GO:0009408">
    <property type="term" value="P:response to heat"/>
    <property type="evidence" value="ECO:0007669"/>
    <property type="project" value="InterPro"/>
</dbReference>
<dbReference type="NCBIfam" id="TIGR02349">
    <property type="entry name" value="DnaJ_bact"/>
    <property type="match status" value="1"/>
</dbReference>
<dbReference type="GO" id="GO:0051082">
    <property type="term" value="F:unfolded protein binding"/>
    <property type="evidence" value="ECO:0007669"/>
    <property type="project" value="UniProtKB-UniRule"/>
</dbReference>
<feature type="domain" description="J" evidence="10">
    <location>
        <begin position="2"/>
        <end position="63"/>
    </location>
</feature>
<dbReference type="FunFam" id="2.10.230.10:FF:000002">
    <property type="entry name" value="Molecular chaperone DnaJ"/>
    <property type="match status" value="1"/>
</dbReference>
<feature type="binding site" evidence="8">
    <location>
        <position position="209"/>
    </location>
    <ligand>
        <name>Zn(2+)</name>
        <dbReference type="ChEBI" id="CHEBI:29105"/>
        <label>1</label>
    </ligand>
</feature>
<dbReference type="InterPro" id="IPR008971">
    <property type="entry name" value="HSP40/DnaJ_pept-bd"/>
</dbReference>
<keyword evidence="8" id="KW-0963">Cytoplasm</keyword>
<dbReference type="InterPro" id="IPR018253">
    <property type="entry name" value="DnaJ_domain_CS"/>
</dbReference>
<feature type="binding site" evidence="8">
    <location>
        <position position="149"/>
    </location>
    <ligand>
        <name>Zn(2+)</name>
        <dbReference type="ChEBI" id="CHEBI:29105"/>
        <label>1</label>
    </ligand>
</feature>
<feature type="repeat" description="CXXCXGXG motif" evidence="8">
    <location>
        <begin position="149"/>
        <end position="156"/>
    </location>
</feature>
<feature type="binding site" evidence="8">
    <location>
        <position position="166"/>
    </location>
    <ligand>
        <name>Zn(2+)</name>
        <dbReference type="ChEBI" id="CHEBI:29105"/>
        <label>2</label>
    </ligand>
</feature>
<comment type="subcellular location">
    <subcellularLocation>
        <location evidence="8">Cytoplasm</location>
    </subcellularLocation>
</comment>
<keyword evidence="1 8" id="KW-0479">Metal-binding</keyword>
<comment type="similarity">
    <text evidence="6 8">Belongs to the DnaJ family.</text>
</comment>
<evidence type="ECO:0000259" key="10">
    <source>
        <dbReference type="PROSITE" id="PS50076"/>
    </source>
</evidence>
<dbReference type="CDD" id="cd06257">
    <property type="entry name" value="DnaJ"/>
    <property type="match status" value="1"/>
</dbReference>
<keyword evidence="4 8" id="KW-0862">Zinc</keyword>
<dbReference type="InterPro" id="IPR001305">
    <property type="entry name" value="HSP_DnaJ_Cys-rich_dom"/>
</dbReference>
<dbReference type="SUPFAM" id="SSF49493">
    <property type="entry name" value="HSP40/DnaJ peptide-binding domain"/>
    <property type="match status" value="2"/>
</dbReference>
<dbReference type="Gene3D" id="2.10.230.10">
    <property type="entry name" value="Heat shock protein DnaJ, cysteine-rich domain"/>
    <property type="match status" value="1"/>
</dbReference>
<feature type="binding site" evidence="8">
    <location>
        <position position="195"/>
    </location>
    <ligand>
        <name>Zn(2+)</name>
        <dbReference type="ChEBI" id="CHEBI:29105"/>
        <label>2</label>
    </ligand>
</feature>
<keyword evidence="8" id="KW-0235">DNA replication</keyword>
<dbReference type="Pfam" id="PF01556">
    <property type="entry name" value="DnaJ_C"/>
    <property type="match status" value="1"/>
</dbReference>
<evidence type="ECO:0000256" key="1">
    <source>
        <dbReference type="ARBA" id="ARBA00022723"/>
    </source>
</evidence>
<evidence type="ECO:0000313" key="13">
    <source>
        <dbReference type="Proteomes" id="UP000178774"/>
    </source>
</evidence>
<comment type="domain">
    <text evidence="8">The J domain is necessary and sufficient to stimulate DnaK ATPase activity. Zinc center 1 plays an important role in the autonomous, DnaK-independent chaperone activity of DnaJ. Zinc center 2 is essential for interaction with DnaK and for DnaJ activity.</text>
</comment>
<evidence type="ECO:0000256" key="7">
    <source>
        <dbReference type="ARBA" id="ARBA00067609"/>
    </source>
</evidence>
<dbReference type="InterPro" id="IPR012724">
    <property type="entry name" value="DnaJ"/>
</dbReference>
<feature type="repeat" description="CXXCXGXG motif" evidence="8">
    <location>
        <begin position="166"/>
        <end position="173"/>
    </location>
</feature>
<feature type="binding site" evidence="8">
    <location>
        <position position="206"/>
    </location>
    <ligand>
        <name>Zn(2+)</name>
        <dbReference type="ChEBI" id="CHEBI:29105"/>
        <label>1</label>
    </ligand>
</feature>
<dbReference type="CDD" id="cd10747">
    <property type="entry name" value="DnaJ_C"/>
    <property type="match status" value="1"/>
</dbReference>
<name>A0A1G2HVS9_9BACT</name>
<evidence type="ECO:0000256" key="6">
    <source>
        <dbReference type="ARBA" id="ARBA00061004"/>
    </source>
</evidence>
<dbReference type="PRINTS" id="PR00625">
    <property type="entry name" value="JDOMAIN"/>
</dbReference>
<evidence type="ECO:0000256" key="4">
    <source>
        <dbReference type="ARBA" id="ARBA00022833"/>
    </source>
</evidence>
<dbReference type="Gene3D" id="2.60.260.20">
    <property type="entry name" value="Urease metallochaperone UreE, N-terminal domain"/>
    <property type="match status" value="2"/>
</dbReference>
<comment type="function">
    <text evidence="8">Participates actively in the response to hyperosmotic and heat shock by preventing the aggregation of stress-denatured proteins and by disaggregating proteins, also in an autonomous, DnaK-independent fashion. Unfolded proteins bind initially to DnaJ; upon interaction with the DnaJ-bound protein, DnaK hydrolyzes its bound ATP, resulting in the formation of a stable complex. GrpE releases ADP from DnaK; ATP binding to DnaK triggers the release of the substrate protein, thus completing the reaction cycle. Several rounds of ATP-dependent interactions between DnaJ, DnaK and GrpE are required for fully efficient folding. Also involved, together with DnaK and GrpE, in the DNA replication of plasmids through activation of initiation proteins.</text>
</comment>
<dbReference type="PROSITE" id="PS51188">
    <property type="entry name" value="ZF_CR"/>
    <property type="match status" value="1"/>
</dbReference>
<dbReference type="PANTHER" id="PTHR43096:SF52">
    <property type="entry name" value="DNAJ HOMOLOG 1, MITOCHONDRIAL-RELATED"/>
    <property type="match status" value="1"/>
</dbReference>
<comment type="caution">
    <text evidence="12">The sequence shown here is derived from an EMBL/GenBank/DDBJ whole genome shotgun (WGS) entry which is preliminary data.</text>
</comment>
<dbReference type="InterPro" id="IPR001623">
    <property type="entry name" value="DnaJ_domain"/>
</dbReference>
<dbReference type="InterPro" id="IPR036410">
    <property type="entry name" value="HSP_DnaJ_Cys-rich_dom_sf"/>
</dbReference>
<dbReference type="Pfam" id="PF00226">
    <property type="entry name" value="DnaJ"/>
    <property type="match status" value="1"/>
</dbReference>
<keyword evidence="2 8" id="KW-0677">Repeat</keyword>
<dbReference type="NCBIfam" id="NF008035">
    <property type="entry name" value="PRK10767.1"/>
    <property type="match status" value="1"/>
</dbReference>
<dbReference type="Gene3D" id="1.10.287.110">
    <property type="entry name" value="DnaJ domain"/>
    <property type="match status" value="1"/>
</dbReference>
<keyword evidence="8" id="KW-0346">Stress response</keyword>
<feature type="binding site" evidence="8">
    <location>
        <position position="152"/>
    </location>
    <ligand>
        <name>Zn(2+)</name>
        <dbReference type="ChEBI" id="CHEBI:29105"/>
        <label>1</label>
    </ligand>
</feature>
<comment type="cofactor">
    <cofactor evidence="8">
        <name>Zn(2+)</name>
        <dbReference type="ChEBI" id="CHEBI:29105"/>
    </cofactor>
    <text evidence="8">Binds 2 Zn(2+) ions per monomer.</text>
</comment>
<dbReference type="GO" id="GO:0005524">
    <property type="term" value="F:ATP binding"/>
    <property type="evidence" value="ECO:0007669"/>
    <property type="project" value="InterPro"/>
</dbReference>
<feature type="repeat" description="CXXCXGXG motif" evidence="8">
    <location>
        <begin position="206"/>
        <end position="213"/>
    </location>
</feature>
<dbReference type="GO" id="GO:0008270">
    <property type="term" value="F:zinc ion binding"/>
    <property type="evidence" value="ECO:0007669"/>
    <property type="project" value="UniProtKB-UniRule"/>
</dbReference>
<evidence type="ECO:0000256" key="2">
    <source>
        <dbReference type="ARBA" id="ARBA00022737"/>
    </source>
</evidence>
<dbReference type="InterPro" id="IPR002939">
    <property type="entry name" value="DnaJ_C"/>
</dbReference>
<dbReference type="SUPFAM" id="SSF46565">
    <property type="entry name" value="Chaperone J-domain"/>
    <property type="match status" value="1"/>
</dbReference>
<sequence>MDYYEVLGVTKQASQDEIKKAFHKLAHKYHPDKGGDEKKFKEINEAYQVLSDAQKRQQYDQFGQTFDQNGGGGAGDFNWAWQNQAQGGFDAEDLGDIFENFFSFGGGGRATRRKDIKKGKDIQVDIEIELAETLKPIVRQIRINKLIFCSRCVGKGAEPGTKLNECFSCRGTGQVQQVKRTILGSYTTFGTCPECKGEGTKPEKPCNVCKGEGRLKGNETIDFTIPAGIDNNQAIEIPQKGDAGKKGGKAGDLYVRVYVKKHPVFARKGDDLYLTQEIAFSQAALGDEIEIPALEGTQILLTVPAGTESGRILRVSGKGIPNFGSNHRGNMYVELLIRTPKKITREQRKTLEQLKKEGL</sequence>
<dbReference type="InterPro" id="IPR036869">
    <property type="entry name" value="J_dom_sf"/>
</dbReference>
<evidence type="ECO:0000256" key="3">
    <source>
        <dbReference type="ARBA" id="ARBA00022771"/>
    </source>
</evidence>
<evidence type="ECO:0000256" key="9">
    <source>
        <dbReference type="PROSITE-ProRule" id="PRU00546"/>
    </source>
</evidence>
<evidence type="ECO:0000313" key="12">
    <source>
        <dbReference type="EMBL" id="OGZ66320.1"/>
    </source>
</evidence>
<dbReference type="GO" id="GO:0006260">
    <property type="term" value="P:DNA replication"/>
    <property type="evidence" value="ECO:0007669"/>
    <property type="project" value="UniProtKB-KW"/>
</dbReference>
<dbReference type="FunFam" id="2.60.260.20:FF:000005">
    <property type="entry name" value="Chaperone protein dnaJ 1, mitochondrial"/>
    <property type="match status" value="1"/>
</dbReference>
<dbReference type="CDD" id="cd10719">
    <property type="entry name" value="DnaJ_zf"/>
    <property type="match status" value="1"/>
</dbReference>
<dbReference type="PANTHER" id="PTHR43096">
    <property type="entry name" value="DNAJ HOMOLOG 1, MITOCHONDRIAL-RELATED"/>
    <property type="match status" value="1"/>
</dbReference>
<reference evidence="12 13" key="1">
    <citation type="journal article" date="2016" name="Nat. Commun.">
        <title>Thousands of microbial genomes shed light on interconnected biogeochemical processes in an aquifer system.</title>
        <authorList>
            <person name="Anantharaman K."/>
            <person name="Brown C.T."/>
            <person name="Hug L.A."/>
            <person name="Sharon I."/>
            <person name="Castelle C.J."/>
            <person name="Probst A.J."/>
            <person name="Thomas B.C."/>
            <person name="Singh A."/>
            <person name="Wilkins M.J."/>
            <person name="Karaoz U."/>
            <person name="Brodie E.L."/>
            <person name="Williams K.H."/>
            <person name="Hubbard S.S."/>
            <person name="Banfield J.F."/>
        </authorList>
    </citation>
    <scope>NUCLEOTIDE SEQUENCE [LARGE SCALE GENOMIC DNA]</scope>
</reference>
<dbReference type="Pfam" id="PF00684">
    <property type="entry name" value="DnaJ_CXXCXGXG"/>
    <property type="match status" value="1"/>
</dbReference>
<dbReference type="Proteomes" id="UP000178774">
    <property type="component" value="Unassembled WGS sequence"/>
</dbReference>
<keyword evidence="3 8" id="KW-0863">Zinc-finger</keyword>
<keyword evidence="5 8" id="KW-0143">Chaperone</keyword>
<organism evidence="12 13">
    <name type="scientific">Candidatus Staskawiczbacteria bacterium RIFCSPHIGHO2_01_FULL_41_41</name>
    <dbReference type="NCBI Taxonomy" id="1802203"/>
    <lineage>
        <taxon>Bacteria</taxon>
        <taxon>Candidatus Staskawicziibacteriota</taxon>
    </lineage>
</organism>
<dbReference type="EMBL" id="MHOP01000006">
    <property type="protein sequence ID" value="OGZ66320.1"/>
    <property type="molecule type" value="Genomic_DNA"/>
</dbReference>
<dbReference type="PROSITE" id="PS50076">
    <property type="entry name" value="DNAJ_2"/>
    <property type="match status" value="1"/>
</dbReference>
<evidence type="ECO:0000259" key="11">
    <source>
        <dbReference type="PROSITE" id="PS51188"/>
    </source>
</evidence>
<accession>A0A1G2HVS9</accession>
<feature type="domain" description="CR-type" evidence="11">
    <location>
        <begin position="136"/>
        <end position="218"/>
    </location>
</feature>
<dbReference type="GO" id="GO:0042026">
    <property type="term" value="P:protein refolding"/>
    <property type="evidence" value="ECO:0007669"/>
    <property type="project" value="TreeGrafter"/>
</dbReference>
<proteinExistence type="inferred from homology"/>
<comment type="subunit">
    <text evidence="8">Homodimer.</text>
</comment>
<dbReference type="SMART" id="SM00271">
    <property type="entry name" value="DnaJ"/>
    <property type="match status" value="1"/>
</dbReference>
<feature type="binding site" evidence="8">
    <location>
        <position position="192"/>
    </location>
    <ligand>
        <name>Zn(2+)</name>
        <dbReference type="ChEBI" id="CHEBI:29105"/>
        <label>2</label>
    </ligand>
</feature>
<dbReference type="GO" id="GO:0005737">
    <property type="term" value="C:cytoplasm"/>
    <property type="evidence" value="ECO:0007669"/>
    <property type="project" value="UniProtKB-SubCell"/>
</dbReference>
<feature type="repeat" description="CXXCXGXG motif" evidence="8">
    <location>
        <begin position="192"/>
        <end position="199"/>
    </location>
</feature>
<dbReference type="AlphaFoldDB" id="A0A1G2HVS9"/>